<feature type="compositionally biased region" description="Acidic residues" evidence="4">
    <location>
        <begin position="1559"/>
        <end position="1570"/>
    </location>
</feature>
<dbReference type="GeneID" id="64971472"/>
<proteinExistence type="predicted"/>
<feature type="region of interest" description="Disordered" evidence="4">
    <location>
        <begin position="1478"/>
        <end position="1577"/>
    </location>
</feature>
<reference evidence="6" key="2">
    <citation type="submission" date="2021-02" db="EMBL/GenBank/DDBJ databases">
        <title>Aspergillus puulaauensis MK2 genome sequence.</title>
        <authorList>
            <person name="Futagami T."/>
            <person name="Mori K."/>
            <person name="Kadooka C."/>
            <person name="Tanaka T."/>
        </authorList>
    </citation>
    <scope>NUCLEOTIDE SEQUENCE</scope>
    <source>
        <strain evidence="6">MK2</strain>
    </source>
</reference>
<feature type="repeat" description="ANK" evidence="3">
    <location>
        <begin position="1663"/>
        <end position="1695"/>
    </location>
</feature>
<dbReference type="Pfam" id="PF24883">
    <property type="entry name" value="NPHP3_N"/>
    <property type="match status" value="1"/>
</dbReference>
<feature type="region of interest" description="Disordered" evidence="4">
    <location>
        <begin position="2100"/>
        <end position="2134"/>
    </location>
</feature>
<dbReference type="PRINTS" id="PR01415">
    <property type="entry name" value="ANKYRIN"/>
</dbReference>
<evidence type="ECO:0000313" key="6">
    <source>
        <dbReference type="EMBL" id="BCS21467.1"/>
    </source>
</evidence>
<dbReference type="PANTHER" id="PTHR24198">
    <property type="entry name" value="ANKYRIN REPEAT AND PROTEIN KINASE DOMAIN-CONTAINING PROTEIN"/>
    <property type="match status" value="1"/>
</dbReference>
<evidence type="ECO:0000256" key="1">
    <source>
        <dbReference type="ARBA" id="ARBA00022737"/>
    </source>
</evidence>
<dbReference type="PROSITE" id="PS50837">
    <property type="entry name" value="NACHT"/>
    <property type="match status" value="1"/>
</dbReference>
<feature type="domain" description="NACHT" evidence="5">
    <location>
        <begin position="319"/>
        <end position="472"/>
    </location>
</feature>
<feature type="compositionally biased region" description="Polar residues" evidence="4">
    <location>
        <begin position="1514"/>
        <end position="1555"/>
    </location>
</feature>
<feature type="repeat" description="ANK" evidence="3">
    <location>
        <begin position="1431"/>
        <end position="1463"/>
    </location>
</feature>
<dbReference type="InterPro" id="IPR007111">
    <property type="entry name" value="NACHT_NTPase"/>
</dbReference>
<feature type="repeat" description="ANK" evidence="3">
    <location>
        <begin position="1033"/>
        <end position="1065"/>
    </location>
</feature>
<keyword evidence="2 3" id="KW-0040">ANK repeat</keyword>
<dbReference type="InterPro" id="IPR056884">
    <property type="entry name" value="NPHP3-like_N"/>
</dbReference>
<dbReference type="SUPFAM" id="SSF52540">
    <property type="entry name" value="P-loop containing nucleoside triphosphate hydrolases"/>
    <property type="match status" value="1"/>
</dbReference>
<dbReference type="OrthoDB" id="7464126at2759"/>
<feature type="repeat" description="ANK" evidence="3">
    <location>
        <begin position="1696"/>
        <end position="1728"/>
    </location>
</feature>
<dbReference type="InterPro" id="IPR027417">
    <property type="entry name" value="P-loop_NTPase"/>
</dbReference>
<feature type="repeat" description="ANK" evidence="3">
    <location>
        <begin position="1893"/>
        <end position="1925"/>
    </location>
</feature>
<name>A0A7R7XHK2_9EURO</name>
<dbReference type="Pfam" id="PF00023">
    <property type="entry name" value="Ank"/>
    <property type="match status" value="2"/>
</dbReference>
<feature type="repeat" description="ANK" evidence="3">
    <location>
        <begin position="804"/>
        <end position="836"/>
    </location>
</feature>
<protein>
    <recommendedName>
        <fullName evidence="5">NACHT domain-containing protein</fullName>
    </recommendedName>
</protein>
<dbReference type="PANTHER" id="PTHR24198:SF165">
    <property type="entry name" value="ANKYRIN REPEAT-CONTAINING PROTEIN-RELATED"/>
    <property type="match status" value="1"/>
</dbReference>
<dbReference type="InterPro" id="IPR002110">
    <property type="entry name" value="Ankyrin_rpt"/>
</dbReference>
<dbReference type="Gene3D" id="1.25.40.20">
    <property type="entry name" value="Ankyrin repeat-containing domain"/>
    <property type="match status" value="6"/>
</dbReference>
<feature type="repeat" description="ANK" evidence="3">
    <location>
        <begin position="1764"/>
        <end position="1793"/>
    </location>
</feature>
<dbReference type="Pfam" id="PF24809">
    <property type="entry name" value="DUF7708"/>
    <property type="match status" value="1"/>
</dbReference>
<dbReference type="EMBL" id="AP024444">
    <property type="protein sequence ID" value="BCS21467.1"/>
    <property type="molecule type" value="Genomic_DNA"/>
</dbReference>
<dbReference type="PROSITE" id="PS50297">
    <property type="entry name" value="ANK_REP_REGION"/>
    <property type="match status" value="14"/>
</dbReference>
<feature type="repeat" description="ANK" evidence="3">
    <location>
        <begin position="837"/>
        <end position="869"/>
    </location>
</feature>
<evidence type="ECO:0000313" key="7">
    <source>
        <dbReference type="Proteomes" id="UP000654913"/>
    </source>
</evidence>
<dbReference type="KEGG" id="apuu:APUU_21899S"/>
<dbReference type="RefSeq" id="XP_041553661.1">
    <property type="nucleotide sequence ID" value="XM_041700702.1"/>
</dbReference>
<feature type="compositionally biased region" description="Basic and acidic residues" evidence="4">
    <location>
        <begin position="1489"/>
        <end position="1504"/>
    </location>
</feature>
<dbReference type="InterPro" id="IPR056125">
    <property type="entry name" value="DUF7708"/>
</dbReference>
<feature type="repeat" description="ANK" evidence="3">
    <location>
        <begin position="1191"/>
        <end position="1223"/>
    </location>
</feature>
<dbReference type="PROSITE" id="PS50088">
    <property type="entry name" value="ANK_REPEAT"/>
    <property type="match status" value="19"/>
</dbReference>
<dbReference type="SUPFAM" id="SSF48403">
    <property type="entry name" value="Ankyrin repeat"/>
    <property type="match status" value="5"/>
</dbReference>
<dbReference type="SMART" id="SM00248">
    <property type="entry name" value="ANK"/>
    <property type="match status" value="27"/>
</dbReference>
<evidence type="ECO:0000259" key="5">
    <source>
        <dbReference type="PROSITE" id="PS50837"/>
    </source>
</evidence>
<gene>
    <name evidence="6" type="ORF">APUU_21899S</name>
</gene>
<feature type="repeat" description="ANK" evidence="3">
    <location>
        <begin position="2038"/>
        <end position="2076"/>
    </location>
</feature>
<dbReference type="Gene3D" id="3.40.50.300">
    <property type="entry name" value="P-loop containing nucleotide triphosphate hydrolases"/>
    <property type="match status" value="1"/>
</dbReference>
<evidence type="ECO:0000256" key="2">
    <source>
        <dbReference type="ARBA" id="ARBA00023043"/>
    </source>
</evidence>
<evidence type="ECO:0000256" key="3">
    <source>
        <dbReference type="PROSITE-ProRule" id="PRU00023"/>
    </source>
</evidence>
<accession>A0A7R7XHK2</accession>
<dbReference type="Proteomes" id="UP000654913">
    <property type="component" value="Chromosome 2"/>
</dbReference>
<feature type="repeat" description="ANK" evidence="3">
    <location>
        <begin position="1794"/>
        <end position="1826"/>
    </location>
</feature>
<organism evidence="6 7">
    <name type="scientific">Aspergillus puulaauensis</name>
    <dbReference type="NCBI Taxonomy" id="1220207"/>
    <lineage>
        <taxon>Eukaryota</taxon>
        <taxon>Fungi</taxon>
        <taxon>Dikarya</taxon>
        <taxon>Ascomycota</taxon>
        <taxon>Pezizomycotina</taxon>
        <taxon>Eurotiomycetes</taxon>
        <taxon>Eurotiomycetidae</taxon>
        <taxon>Eurotiales</taxon>
        <taxon>Aspergillaceae</taxon>
        <taxon>Aspergillus</taxon>
    </lineage>
</organism>
<dbReference type="InterPro" id="IPR036770">
    <property type="entry name" value="Ankyrin_rpt-contain_sf"/>
</dbReference>
<keyword evidence="1" id="KW-0677">Repeat</keyword>
<feature type="repeat" description="ANK" evidence="3">
    <location>
        <begin position="1864"/>
        <end position="1892"/>
    </location>
</feature>
<feature type="repeat" description="ANK" evidence="3">
    <location>
        <begin position="1597"/>
        <end position="1629"/>
    </location>
</feature>
<feature type="repeat" description="ANK" evidence="3">
    <location>
        <begin position="1926"/>
        <end position="1958"/>
    </location>
</feature>
<feature type="repeat" description="ANK" evidence="3">
    <location>
        <begin position="870"/>
        <end position="902"/>
    </location>
</feature>
<feature type="repeat" description="ANK" evidence="3">
    <location>
        <begin position="903"/>
        <end position="935"/>
    </location>
</feature>
<keyword evidence="7" id="KW-1185">Reference proteome</keyword>
<feature type="repeat" description="ANK" evidence="3">
    <location>
        <begin position="1099"/>
        <end position="1131"/>
    </location>
</feature>
<feature type="repeat" description="ANK" evidence="3">
    <location>
        <begin position="2005"/>
        <end position="2037"/>
    </location>
</feature>
<dbReference type="Pfam" id="PF12796">
    <property type="entry name" value="Ank_2"/>
    <property type="match status" value="11"/>
</dbReference>
<reference evidence="6" key="1">
    <citation type="submission" date="2021-01" db="EMBL/GenBank/DDBJ databases">
        <authorList>
            <consortium name="Aspergillus puulaauensis MK2 genome sequencing consortium"/>
            <person name="Kazuki M."/>
            <person name="Futagami T."/>
        </authorList>
    </citation>
    <scope>NUCLEOTIDE SEQUENCE</scope>
    <source>
        <strain evidence="6">MK2</strain>
    </source>
</reference>
<feature type="repeat" description="ANK" evidence="3">
    <location>
        <begin position="1132"/>
        <end position="1164"/>
    </location>
</feature>
<evidence type="ECO:0000256" key="4">
    <source>
        <dbReference type="SAM" id="MobiDB-lite"/>
    </source>
</evidence>
<sequence>MAQLDTPETTDLWAEAIRELDESDRALIWGHAANKLNVLDDVLESAREKERLSKQKRWVYRKRDGTKGELHDLFNRVVDKVAHFKKLGDSIAALDPTHLAIPWAAVGLGLQIAVNYFEHDSLAQEGLQVLVVLVPRYTVFENLYLGDDSQINKTLKAELVRMYSRALVFIAKLKTYYEKGIGKRVLKSVWTPVHLKQLIDEVRSQQTVVDDLGRLVDAERQRDAASRTQSQLKDANSRQVTLRKALEDFQDPIQEIHDGMVDLVRNLKVQEEAQILNWLSRVSYDKYHQSLRVNRMKGTGLWVFDQPQYKHWRTSAESSVLWLHGQPGTGKSTLMSLILDSVRANQAALQASRLAYIYCSRNAAARDDEPESLTRNIIKQLSRPGPGKPLRGAVVQKYQDMQEQRYGMEVLAFPDTRNLLMQMVEEGTTMIFVDAVDECTPAQQKELFQIVRCLLEPHDRRAVKILISSRPSLEISTQIRALDNSYTIDAGQNRGDIESFARLKANECAEDMKLRMIPVSSDFEARLARALIDGAQGMFLWIKLQADLLSDPTQTTFEEDALRRVREAPEELSGVYSSIYSRIQQGGRKMRETAVTMIHWLLCTAAPLGRGELRVALSRHIGSDISEEIIIQSCINLVMVDNDLNTFRFIHTSVKDFFEGKAEFSINSRNATAADVCLRELTQAVTIPPSLSLKRESLYCYSILYWVSHVEKAGPDRPSITIEDAIRDLCLADGGMQPWFTHWLEKLQLVCEILDWNDPFKDKVLQALSSPETSFFAGCAFGIVEVVARYRQIEPALFRAENAMGATGLHLACQYGHLAVAKELLNGRAEVDAKDKYEESALIRASCAGHDDIVEFLLSQGANAKIQGRRFGTALQAAALHGHLGIVRRLIRRGVDIEAEGGQFGTALQAASVRGHLQVVKELLASGADINAPGGAYETIYETAPTAAIAEGVRTTVKYILDTQQEANYRRFRSRETRDEDTVQLSLDRTLDMNLKKSGFGPAIHSASRAGHKEVVDELISSRLLDVNSEGGRYGSCLQAAAVSGSVSIAATLLKAGADVNSQNGTYGTPLAAACRRSHYSLAEFLVGNGAGVNIEAGAYGTPLQAAARSGNCDIVRLLLDNGANPNLVAGMYATPLQAAARDGFLEIIKLCLDRGADTNIEGGSFGTALQAASGAGHLDAVKPLLENGAQVGNALQVACLGGHRDVVECLLTHGANIESDARGFRTPIEAAAAGNHLDLLSFLVQKSEGLEYPRQALNAALERAAESGDEPLTRTLLERGADPQNGMEYGMSHLCNMLSETKGRANSRALYQCPLERAARNGHESVFQLLLSRVNRSNSCPEIPSALESAAEYGHINIVQILLHDEIGPEDQSDALSAATRGGHDNIVRLLVGSGARATPDTVIAACRQGNPEILNFLLTEAESYLSAETTGPALLHAALQGNCDMVEILIQYGTDVNALTNYSDFEPYIYHGSLKSPSRSPGVDAAASDHDSPSLREEREDISQGESDSESADNFSTDHLSDSSSEISNTEGLEHQGASNEDINDDFANQETNTESESVDDGDAEDSDASASSFDSVGYFVPTEKSQYRKPGSRLGITALHGAIFAGHEPVARILLEHNASFTVKGLRVPFVLQMAALFGRVSIVKTLVDMRAGVNEVSGRYGTALQAAAFGGSKEVVRILLESNADVNQESGRFGTALQAAASQRHEAVVQHLLDAGADVQREGGTPKTNLSERERRLGLASIHTLFERQPLRWQNGLFGTSLQAAANAGSVEIVRLLLDRGADIGVTDVYGQTPLHHAACQGHEAVVALLLQRGANPNSEDRQGRSSIIMAASNGWKSVLARLGGAGASPISTNKACSPALHHAASNGHVTVLEQLLAQGYDIDLKNRRGETPLMMAAEKGRTSAVRFLLDKGSDFKRRDDNGDTAIERAVLEARSAVVRLFLARGLDPNERDDDGPCLLHIATSNIYDDRRFFRPGSAELQVLYALANHPGIQLELRDGEGATALHRAAGMWNPWMLAILVDSGADIEARDAEGLTPLHYCACSPRQTPPTPIAALQYLVSKGADINARSNNGENVRMRARRCLGDSRLDEKTDQYLAGLGLQRPSDEADSSEDERSSSSAASVSGTPRRFSDSAIISRGAAALQRAAMMNIKTLLNS</sequence>